<protein>
    <submittedName>
        <fullName evidence="1">Type I phosphodiesterase/nucleotide pyrophosphatase</fullName>
    </submittedName>
</protein>
<proteinExistence type="predicted"/>
<dbReference type="Pfam" id="PF01663">
    <property type="entry name" value="Phosphodiest"/>
    <property type="match status" value="1"/>
</dbReference>
<dbReference type="InterPro" id="IPR002591">
    <property type="entry name" value="Phosphodiest/P_Trfase"/>
</dbReference>
<comment type="caution">
    <text evidence="1">The sequence shown here is derived from an EMBL/GenBank/DDBJ whole genome shotgun (WGS) entry which is preliminary data.</text>
</comment>
<dbReference type="Gene3D" id="3.40.720.10">
    <property type="entry name" value="Alkaline Phosphatase, subunit A"/>
    <property type="match status" value="1"/>
</dbReference>
<organism evidence="1 2">
    <name type="scientific">Oscillochloris trichoides DG-6</name>
    <dbReference type="NCBI Taxonomy" id="765420"/>
    <lineage>
        <taxon>Bacteria</taxon>
        <taxon>Bacillati</taxon>
        <taxon>Chloroflexota</taxon>
        <taxon>Chloroflexia</taxon>
        <taxon>Chloroflexales</taxon>
        <taxon>Chloroflexineae</taxon>
        <taxon>Oscillochloridaceae</taxon>
        <taxon>Oscillochloris</taxon>
    </lineage>
</organism>
<keyword evidence="2" id="KW-1185">Reference proteome</keyword>
<evidence type="ECO:0000313" key="2">
    <source>
        <dbReference type="Proteomes" id="UP000054010"/>
    </source>
</evidence>
<dbReference type="HOGENOM" id="CLU_039939_1_0_0"/>
<dbReference type="EMBL" id="ADVR01000096">
    <property type="protein sequence ID" value="EFO79934.1"/>
    <property type="molecule type" value="Genomic_DNA"/>
</dbReference>
<dbReference type="GO" id="GO:0016787">
    <property type="term" value="F:hydrolase activity"/>
    <property type="evidence" value="ECO:0007669"/>
    <property type="project" value="UniProtKB-ARBA"/>
</dbReference>
<evidence type="ECO:0000313" key="1">
    <source>
        <dbReference type="EMBL" id="EFO79934.1"/>
    </source>
</evidence>
<dbReference type="Proteomes" id="UP000054010">
    <property type="component" value="Unassembled WGS sequence"/>
</dbReference>
<accession>E1IFX6</accession>
<reference evidence="1 2" key="1">
    <citation type="journal article" date="2011" name="J. Bacteriol.">
        <title>Draft genome sequence of the anoxygenic filamentous phototrophic bacterium Oscillochloris trichoides subsp. DG-6.</title>
        <authorList>
            <person name="Kuznetsov B.B."/>
            <person name="Ivanovsky R.N."/>
            <person name="Keppen O.I."/>
            <person name="Sukhacheva M.V."/>
            <person name="Bumazhkin B.K."/>
            <person name="Patutina E.O."/>
            <person name="Beletsky A.V."/>
            <person name="Mardanov A.V."/>
            <person name="Baslerov R.V."/>
            <person name="Panteleeva A.N."/>
            <person name="Kolganova T.V."/>
            <person name="Ravin N.V."/>
            <person name="Skryabin K.G."/>
        </authorList>
    </citation>
    <scope>NUCLEOTIDE SEQUENCE [LARGE SCALE GENOMIC DNA]</scope>
    <source>
        <strain evidence="1 2">DG-6</strain>
    </source>
</reference>
<dbReference type="PANTHER" id="PTHR10151">
    <property type="entry name" value="ECTONUCLEOTIDE PYROPHOSPHATASE/PHOSPHODIESTERASE"/>
    <property type="match status" value="1"/>
</dbReference>
<dbReference type="eggNOG" id="COG1524">
    <property type="taxonomic scope" value="Bacteria"/>
</dbReference>
<dbReference type="AlphaFoldDB" id="E1IFX6"/>
<name>E1IFX6_9CHLR</name>
<dbReference type="STRING" id="765420.OSCT_2227"/>
<gene>
    <name evidence="1" type="ORF">OSCT_2227</name>
</gene>
<sequence>MLNSAALAAIHAARWGDHFVRPGMSDYCFSRLPATIEAVLTGAETAGLPPDTLPGLASRYDTVILLFLDAFGWRFFEPRMERYPFLKRFLQDGVVSPLTTLFPSTTAAHVTTLNTGVLPSEHGVFEWFYYEPQVDTIIAPLLFSFAKDRNRETLAKAGVEPAQILPKSKFYHRLRAAGVRSTIIQSREYAASSFTQTVCAGAEVIPFRTVPEALTTLVRCLQSRLWPSYYYVYFDMIDSICHSYSPESPYVDAEIDLALTALERLLHPALASRRTPTLLLMIADHGQIGFDPRTSIMLNRLVPDLARATRTTANGELIVPGGSHRDMFLYLQENRLDEMAERLGHALAGRAEVYRTSDLLAAGFFGSATPSPTFLSRVGNLVVLPYAGESVWWEFGERKFETDHRGMHGGLAPEEAITQVAALRYGG</sequence>
<dbReference type="PANTHER" id="PTHR10151:SF120">
    <property type="entry name" value="BIS(5'-ADENOSYL)-TRIPHOSPHATASE"/>
    <property type="match status" value="1"/>
</dbReference>
<dbReference type="SUPFAM" id="SSF53649">
    <property type="entry name" value="Alkaline phosphatase-like"/>
    <property type="match status" value="1"/>
</dbReference>
<dbReference type="InterPro" id="IPR017850">
    <property type="entry name" value="Alkaline_phosphatase_core_sf"/>
</dbReference>